<protein>
    <submittedName>
        <fullName evidence="2">Uncharacterized protein</fullName>
    </submittedName>
</protein>
<keyword evidence="1" id="KW-1133">Transmembrane helix</keyword>
<sequence>MSLINYCLKVWGCTNKTQLQRIQKLQNFAARVAVGNKLPGWPICTLYMLMLHLDCLLGFLKH</sequence>
<dbReference type="EMBL" id="JAXCGZ010002261">
    <property type="protein sequence ID" value="KAK7084119.1"/>
    <property type="molecule type" value="Genomic_DNA"/>
</dbReference>
<proteinExistence type="predicted"/>
<comment type="caution">
    <text evidence="2">The sequence shown here is derived from an EMBL/GenBank/DDBJ whole genome shotgun (WGS) entry which is preliminary data.</text>
</comment>
<evidence type="ECO:0000313" key="2">
    <source>
        <dbReference type="EMBL" id="KAK7084119.1"/>
    </source>
</evidence>
<gene>
    <name evidence="2" type="ORF">SK128_004710</name>
</gene>
<dbReference type="Proteomes" id="UP001381693">
    <property type="component" value="Unassembled WGS sequence"/>
</dbReference>
<accession>A0AAN8XQZ4</accession>
<keyword evidence="1" id="KW-0472">Membrane</keyword>
<evidence type="ECO:0000256" key="1">
    <source>
        <dbReference type="SAM" id="Phobius"/>
    </source>
</evidence>
<reference evidence="2 3" key="1">
    <citation type="submission" date="2023-11" db="EMBL/GenBank/DDBJ databases">
        <title>Halocaridina rubra genome assembly.</title>
        <authorList>
            <person name="Smith C."/>
        </authorList>
    </citation>
    <scope>NUCLEOTIDE SEQUENCE [LARGE SCALE GENOMIC DNA]</scope>
    <source>
        <strain evidence="2">EP-1</strain>
        <tissue evidence="2">Whole</tissue>
    </source>
</reference>
<name>A0AAN8XQZ4_HALRR</name>
<evidence type="ECO:0000313" key="3">
    <source>
        <dbReference type="Proteomes" id="UP001381693"/>
    </source>
</evidence>
<organism evidence="2 3">
    <name type="scientific">Halocaridina rubra</name>
    <name type="common">Hawaiian red shrimp</name>
    <dbReference type="NCBI Taxonomy" id="373956"/>
    <lineage>
        <taxon>Eukaryota</taxon>
        <taxon>Metazoa</taxon>
        <taxon>Ecdysozoa</taxon>
        <taxon>Arthropoda</taxon>
        <taxon>Crustacea</taxon>
        <taxon>Multicrustacea</taxon>
        <taxon>Malacostraca</taxon>
        <taxon>Eumalacostraca</taxon>
        <taxon>Eucarida</taxon>
        <taxon>Decapoda</taxon>
        <taxon>Pleocyemata</taxon>
        <taxon>Caridea</taxon>
        <taxon>Atyoidea</taxon>
        <taxon>Atyidae</taxon>
        <taxon>Halocaridina</taxon>
    </lineage>
</organism>
<keyword evidence="1" id="KW-0812">Transmembrane</keyword>
<keyword evidence="3" id="KW-1185">Reference proteome</keyword>
<feature type="transmembrane region" description="Helical" evidence="1">
    <location>
        <begin position="40"/>
        <end position="60"/>
    </location>
</feature>
<dbReference type="AlphaFoldDB" id="A0AAN8XQZ4"/>